<dbReference type="InterPro" id="IPR027850">
    <property type="entry name" value="DUF4504"/>
</dbReference>
<evidence type="ECO:0000313" key="2">
    <source>
        <dbReference type="EMBL" id="PWN97568.1"/>
    </source>
</evidence>
<dbReference type="OrthoDB" id="2395010at2759"/>
<feature type="region of interest" description="Disordered" evidence="1">
    <location>
        <begin position="59"/>
        <end position="86"/>
    </location>
</feature>
<evidence type="ECO:0000256" key="1">
    <source>
        <dbReference type="SAM" id="MobiDB-lite"/>
    </source>
</evidence>
<dbReference type="GeneID" id="37273176"/>
<dbReference type="RefSeq" id="XP_025597847.1">
    <property type="nucleotide sequence ID" value="XM_025745632.1"/>
</dbReference>
<protein>
    <submittedName>
        <fullName evidence="2">Uncharacterized protein</fullName>
    </submittedName>
</protein>
<dbReference type="AlphaFoldDB" id="A0A316Z991"/>
<dbReference type="PANTHER" id="PTHR31366">
    <property type="entry name" value="UPF0739 PROTEIN C1ORF74"/>
    <property type="match status" value="1"/>
</dbReference>
<accession>A0A316Z991</accession>
<gene>
    <name evidence="2" type="ORF">FA09DRAFT_39373</name>
</gene>
<proteinExistence type="predicted"/>
<dbReference type="PANTHER" id="PTHR31366:SF2">
    <property type="entry name" value="UPF0739 PROTEIN C1ORF74"/>
    <property type="match status" value="1"/>
</dbReference>
<keyword evidence="3" id="KW-1185">Reference proteome</keyword>
<dbReference type="Proteomes" id="UP000245946">
    <property type="component" value="Unassembled WGS sequence"/>
</dbReference>
<name>A0A316Z991_9BASI</name>
<evidence type="ECO:0000313" key="3">
    <source>
        <dbReference type="Proteomes" id="UP000245946"/>
    </source>
</evidence>
<reference evidence="2 3" key="1">
    <citation type="journal article" date="2018" name="Mol. Biol. Evol.">
        <title>Broad Genomic Sampling Reveals a Smut Pathogenic Ancestry of the Fungal Clade Ustilaginomycotina.</title>
        <authorList>
            <person name="Kijpornyongpan T."/>
            <person name="Mondo S.J."/>
            <person name="Barry K."/>
            <person name="Sandor L."/>
            <person name="Lee J."/>
            <person name="Lipzen A."/>
            <person name="Pangilinan J."/>
            <person name="LaButti K."/>
            <person name="Hainaut M."/>
            <person name="Henrissat B."/>
            <person name="Grigoriev I.V."/>
            <person name="Spatafora J.W."/>
            <person name="Aime M.C."/>
        </authorList>
    </citation>
    <scope>NUCLEOTIDE SEQUENCE [LARGE SCALE GENOMIC DNA]</scope>
    <source>
        <strain evidence="2 3">MCA 4186</strain>
    </source>
</reference>
<dbReference type="EMBL" id="KZ819294">
    <property type="protein sequence ID" value="PWN97568.1"/>
    <property type="molecule type" value="Genomic_DNA"/>
</dbReference>
<organism evidence="2 3">
    <name type="scientific">Tilletiopsis washingtonensis</name>
    <dbReference type="NCBI Taxonomy" id="58919"/>
    <lineage>
        <taxon>Eukaryota</taxon>
        <taxon>Fungi</taxon>
        <taxon>Dikarya</taxon>
        <taxon>Basidiomycota</taxon>
        <taxon>Ustilaginomycotina</taxon>
        <taxon>Exobasidiomycetes</taxon>
        <taxon>Entylomatales</taxon>
        <taxon>Entylomatales incertae sedis</taxon>
        <taxon>Tilletiopsis</taxon>
    </lineage>
</organism>
<sequence length="460" mass="48722">MMTLSSPEQPAGKCAVGVAGAPYAPRAGFVSHHRFAEAHALPFCIGCVLSEHQTQCRAPPAGAGGCRLRRGRAEQPTRPRILASRRPSPLSAFTSEPFPQRSQHTALIQAMRVPSRTRAALDALLKAHFPARSRSLLSAPARAALLDELLLLSLGLRSAILLSLPSSAAHALAAALRRWTAPLNAHLLVWLHQPSGALGVLNVDEVLRCAAQPTQQPVCVDVRAESSVGSVLPALPASSRALLDALLAACQRLASAEQQQQQQAAGRLLFLRGGPREAGVALAGWLLGYSVLYCLGPHDFDCAATPSAELVAQVPLPTAPQETQWDAAAPNNLSDAPLVLFQALLLQTAPATATAQREEAVLYAFSVPHAALAEVAAKLEGDDAGVASAAADERTCRETLLALIRRRLQARQQRALAQLRAAAPATLNDNDDDDDELLAWLETLRLDAACEEVTLPLVAL</sequence>